<accession>A0ABS2U2X3</accession>
<organism evidence="1 2">
    <name type="scientific">Actinacidiphila acididurans</name>
    <dbReference type="NCBI Taxonomy" id="2784346"/>
    <lineage>
        <taxon>Bacteria</taxon>
        <taxon>Bacillati</taxon>
        <taxon>Actinomycetota</taxon>
        <taxon>Actinomycetes</taxon>
        <taxon>Kitasatosporales</taxon>
        <taxon>Streptomycetaceae</taxon>
        <taxon>Actinacidiphila</taxon>
    </lineage>
</organism>
<name>A0ABS2U2X3_9ACTN</name>
<dbReference type="EMBL" id="JADKYB010000030">
    <property type="protein sequence ID" value="MBM9509942.1"/>
    <property type="molecule type" value="Genomic_DNA"/>
</dbReference>
<keyword evidence="2" id="KW-1185">Reference proteome</keyword>
<evidence type="ECO:0000313" key="2">
    <source>
        <dbReference type="Proteomes" id="UP000749040"/>
    </source>
</evidence>
<sequence length="144" mass="15854">MDDKNDDKYNLPPAGRADLVKMYVESLRARMEPEHFDLLLQALHGFNEAMENGGEGSFDLDTDAEALPEEVTRELADVVTMVGTGSMDHRIVEMPGPNGEKGWAVVSAEVADDPDGLRQLQEKLHRTLKERLPPKEPGPTDTAG</sequence>
<dbReference type="Proteomes" id="UP000749040">
    <property type="component" value="Unassembled WGS sequence"/>
</dbReference>
<dbReference type="RefSeq" id="WP_205363520.1">
    <property type="nucleotide sequence ID" value="NZ_JADKYB010000030.1"/>
</dbReference>
<evidence type="ECO:0000313" key="1">
    <source>
        <dbReference type="EMBL" id="MBM9509942.1"/>
    </source>
</evidence>
<gene>
    <name evidence="1" type="ORF">ITX44_36390</name>
</gene>
<comment type="caution">
    <text evidence="1">The sequence shown here is derived from an EMBL/GenBank/DDBJ whole genome shotgun (WGS) entry which is preliminary data.</text>
</comment>
<reference evidence="1 2" key="1">
    <citation type="submission" date="2021-01" db="EMBL/GenBank/DDBJ databases">
        <title>Streptomyces acididurans sp. nov., isolated from a peat swamp forest soil.</title>
        <authorList>
            <person name="Chantavorakit T."/>
            <person name="Duangmal K."/>
        </authorList>
    </citation>
    <scope>NUCLEOTIDE SEQUENCE [LARGE SCALE GENOMIC DNA]</scope>
    <source>
        <strain evidence="1 2">KK5PA1</strain>
    </source>
</reference>
<proteinExistence type="predicted"/>
<protein>
    <submittedName>
        <fullName evidence="1">Uncharacterized protein</fullName>
    </submittedName>
</protein>